<protein>
    <recommendedName>
        <fullName evidence="2">SusE outer membrane protein domain-containing protein</fullName>
    </recommendedName>
</protein>
<proteinExistence type="predicted"/>
<accession>A0A7W5H3J5</accession>
<evidence type="ECO:0000256" key="1">
    <source>
        <dbReference type="SAM" id="SignalP"/>
    </source>
</evidence>
<dbReference type="Pfam" id="PF14292">
    <property type="entry name" value="SusE"/>
    <property type="match status" value="1"/>
</dbReference>
<name>A0A7W5H3J5_9PORP</name>
<reference evidence="3 4" key="1">
    <citation type="submission" date="2020-08" db="EMBL/GenBank/DDBJ databases">
        <title>Genomic Encyclopedia of Type Strains, Phase IV (KMG-IV): sequencing the most valuable type-strain genomes for metagenomic binning, comparative biology and taxonomic classification.</title>
        <authorList>
            <person name="Goeker M."/>
        </authorList>
    </citation>
    <scope>NUCLEOTIDE SEQUENCE [LARGE SCALE GENOMIC DNA]</scope>
    <source>
        <strain evidence="3 4">DSM 27471</strain>
    </source>
</reference>
<dbReference type="EMBL" id="JACHYB010000002">
    <property type="protein sequence ID" value="MBB3188659.1"/>
    <property type="molecule type" value="Genomic_DNA"/>
</dbReference>
<evidence type="ECO:0000313" key="3">
    <source>
        <dbReference type="EMBL" id="MBB3188659.1"/>
    </source>
</evidence>
<gene>
    <name evidence="3" type="ORF">FHX64_002857</name>
</gene>
<dbReference type="Proteomes" id="UP000544222">
    <property type="component" value="Unassembled WGS sequence"/>
</dbReference>
<sequence>MKTSIIKVAILICTIISFASCKNEDTMKNLNVAPVQTLYDPVNNASVVLQASATASVYFDWQPALSEDGALTLYQVAFDTIGGNFSKPLYVITSDNNGANTQVSITHKQLNQIAALAGIASSATGKLIWTVFASKGINQKIATAIDTLEVTRLAGFANVPNSVYITGAGTEGGSDLSKASDMKSISNGVYEIYTKLVAGQPYYFTDANVGNPRTFYIDSKAILQEGKSTSTVSTTGVYRIDLDFTTGGSTMVQITKWEFYFCPLDQFQFALTYVGNGVWTATNEPINFDQQSWGLDQRYKFRMTYVDNSGTQAYEWWGAPASVDSAPTGVASYYYLYPADDSQWNDKFKFADEMNGALVNMSVIMSASGPYTHSVTKVGMQ</sequence>
<dbReference type="AlphaFoldDB" id="A0A7W5H3J5"/>
<comment type="caution">
    <text evidence="3">The sequence shown here is derived from an EMBL/GenBank/DDBJ whole genome shotgun (WGS) entry which is preliminary data.</text>
</comment>
<dbReference type="Gene3D" id="2.60.40.3620">
    <property type="match status" value="1"/>
</dbReference>
<keyword evidence="1" id="KW-0732">Signal</keyword>
<organism evidence="3 4">
    <name type="scientific">Microbacter margulisiae</name>
    <dbReference type="NCBI Taxonomy" id="1350067"/>
    <lineage>
        <taxon>Bacteria</taxon>
        <taxon>Pseudomonadati</taxon>
        <taxon>Bacteroidota</taxon>
        <taxon>Bacteroidia</taxon>
        <taxon>Bacteroidales</taxon>
        <taxon>Porphyromonadaceae</taxon>
        <taxon>Microbacter</taxon>
    </lineage>
</organism>
<dbReference type="InterPro" id="IPR025970">
    <property type="entry name" value="SusE"/>
</dbReference>
<dbReference type="RefSeq" id="WP_183414395.1">
    <property type="nucleotide sequence ID" value="NZ_JACHYB010000002.1"/>
</dbReference>
<keyword evidence="4" id="KW-1185">Reference proteome</keyword>
<evidence type="ECO:0000259" key="2">
    <source>
        <dbReference type="Pfam" id="PF14292"/>
    </source>
</evidence>
<evidence type="ECO:0000313" key="4">
    <source>
        <dbReference type="Proteomes" id="UP000544222"/>
    </source>
</evidence>
<dbReference type="PROSITE" id="PS51257">
    <property type="entry name" value="PROKAR_LIPOPROTEIN"/>
    <property type="match status" value="1"/>
</dbReference>
<feature type="chain" id="PRO_5031390523" description="SusE outer membrane protein domain-containing protein" evidence="1">
    <location>
        <begin position="20"/>
        <end position="381"/>
    </location>
</feature>
<feature type="signal peptide" evidence="1">
    <location>
        <begin position="1"/>
        <end position="19"/>
    </location>
</feature>
<feature type="domain" description="SusE outer membrane protein" evidence="2">
    <location>
        <begin position="25"/>
        <end position="131"/>
    </location>
</feature>